<comment type="similarity">
    <text evidence="2">Belongs to the fatty acid desaturase type 2 family.</text>
</comment>
<comment type="caution">
    <text evidence="12">The sequence shown here is derived from an EMBL/GenBank/DDBJ whole genome shotgun (WGS) entry which is preliminary data.</text>
</comment>
<feature type="transmembrane region" description="Helical" evidence="11">
    <location>
        <begin position="20"/>
        <end position="41"/>
    </location>
</feature>
<keyword evidence="3" id="KW-0444">Lipid biosynthesis</keyword>
<dbReference type="AlphaFoldDB" id="A0AAJ2H067"/>
<protein>
    <submittedName>
        <fullName evidence="12">Uncharacterized protein</fullName>
    </submittedName>
</protein>
<dbReference type="GO" id="GO:0016717">
    <property type="term" value="F:oxidoreductase activity, acting on paired donors, with oxidation of a pair of donors resulting in the reduction of molecular oxygen to two molecules of water"/>
    <property type="evidence" value="ECO:0007669"/>
    <property type="project" value="InterPro"/>
</dbReference>
<feature type="non-terminal residue" evidence="12">
    <location>
        <position position="1"/>
    </location>
</feature>
<keyword evidence="5" id="KW-0276">Fatty acid metabolism</keyword>
<evidence type="ECO:0000256" key="6">
    <source>
        <dbReference type="ARBA" id="ARBA00022989"/>
    </source>
</evidence>
<dbReference type="GO" id="GO:0006633">
    <property type="term" value="P:fatty acid biosynthetic process"/>
    <property type="evidence" value="ECO:0007669"/>
    <property type="project" value="UniProtKB-KW"/>
</dbReference>
<dbReference type="InterPro" id="IPR015876">
    <property type="entry name" value="Acyl-CoA_DS"/>
</dbReference>
<dbReference type="PANTHER" id="PTHR11351:SF31">
    <property type="entry name" value="DESATURASE 1, ISOFORM A-RELATED"/>
    <property type="match status" value="1"/>
</dbReference>
<dbReference type="GO" id="GO:0016020">
    <property type="term" value="C:membrane"/>
    <property type="evidence" value="ECO:0007669"/>
    <property type="project" value="UniProtKB-SubCell"/>
</dbReference>
<evidence type="ECO:0000256" key="8">
    <source>
        <dbReference type="ARBA" id="ARBA00023098"/>
    </source>
</evidence>
<evidence type="ECO:0000256" key="2">
    <source>
        <dbReference type="ARBA" id="ARBA00008749"/>
    </source>
</evidence>
<keyword evidence="4 11" id="KW-0812">Transmembrane</keyword>
<keyword evidence="6 11" id="KW-1133">Transmembrane helix</keyword>
<comment type="subcellular location">
    <subcellularLocation>
        <location evidence="1">Membrane</location>
        <topology evidence="1">Multi-pass membrane protein</topology>
    </subcellularLocation>
</comment>
<evidence type="ECO:0000256" key="9">
    <source>
        <dbReference type="ARBA" id="ARBA00023136"/>
    </source>
</evidence>
<keyword evidence="8" id="KW-0443">Lipid metabolism</keyword>
<keyword evidence="7" id="KW-0560">Oxidoreductase</keyword>
<evidence type="ECO:0000256" key="10">
    <source>
        <dbReference type="ARBA" id="ARBA00023160"/>
    </source>
</evidence>
<dbReference type="PANTHER" id="PTHR11351">
    <property type="entry name" value="ACYL-COA DESATURASE"/>
    <property type="match status" value="1"/>
</dbReference>
<proteinExistence type="inferred from homology"/>
<evidence type="ECO:0000256" key="1">
    <source>
        <dbReference type="ARBA" id="ARBA00004141"/>
    </source>
</evidence>
<accession>A0AAJ2H067</accession>
<evidence type="ECO:0000256" key="5">
    <source>
        <dbReference type="ARBA" id="ARBA00022832"/>
    </source>
</evidence>
<organism evidence="12 13">
    <name type="scientific">Rhizobium hidalgonense</name>
    <dbReference type="NCBI Taxonomy" id="1538159"/>
    <lineage>
        <taxon>Bacteria</taxon>
        <taxon>Pseudomonadati</taxon>
        <taxon>Pseudomonadota</taxon>
        <taxon>Alphaproteobacteria</taxon>
        <taxon>Hyphomicrobiales</taxon>
        <taxon>Rhizobiaceae</taxon>
        <taxon>Rhizobium/Agrobacterium group</taxon>
        <taxon>Rhizobium</taxon>
    </lineage>
</organism>
<feature type="non-terminal residue" evidence="12">
    <location>
        <position position="104"/>
    </location>
</feature>
<evidence type="ECO:0000256" key="3">
    <source>
        <dbReference type="ARBA" id="ARBA00022516"/>
    </source>
</evidence>
<evidence type="ECO:0000313" key="12">
    <source>
        <dbReference type="EMBL" id="MDR9778985.1"/>
    </source>
</evidence>
<name>A0AAJ2H067_9HYPH</name>
<evidence type="ECO:0000256" key="4">
    <source>
        <dbReference type="ARBA" id="ARBA00022692"/>
    </source>
</evidence>
<dbReference type="Proteomes" id="UP001268610">
    <property type="component" value="Unassembled WGS sequence"/>
</dbReference>
<sequence length="104" mass="11771">NQKLIPDWLKYPELIWLDRFSMPITLATGALIWALGSWLGVHYPQLGTSGAQLFVWGFLISTILLTHATLLINSLAHRMGSRTYNTRDDSRNNWFLALITLGEG</sequence>
<evidence type="ECO:0000313" key="13">
    <source>
        <dbReference type="Proteomes" id="UP001268610"/>
    </source>
</evidence>
<evidence type="ECO:0000256" key="11">
    <source>
        <dbReference type="SAM" id="Phobius"/>
    </source>
</evidence>
<evidence type="ECO:0000256" key="7">
    <source>
        <dbReference type="ARBA" id="ARBA00023002"/>
    </source>
</evidence>
<keyword evidence="9 11" id="KW-0472">Membrane</keyword>
<gene>
    <name evidence="12" type="ORF">RJJ65_41280</name>
</gene>
<reference evidence="12" key="1">
    <citation type="submission" date="2023-04" db="EMBL/GenBank/DDBJ databases">
        <title>Genomic characterization of faba bean (Vicia faba) microsymbionts in Mexican soils.</title>
        <authorList>
            <person name="Rivera Orduna F.N."/>
            <person name="Guevara-Luna J."/>
            <person name="Yan J."/>
            <person name="Arroyo-Herrera I."/>
            <person name="Li Y."/>
            <person name="Vasquez-Murrieta M.S."/>
            <person name="Wang E.T."/>
        </authorList>
    </citation>
    <scope>NUCLEOTIDE SEQUENCE</scope>
    <source>
        <strain evidence="12">CH26</strain>
    </source>
</reference>
<dbReference type="EMBL" id="JAVLSF010001444">
    <property type="protein sequence ID" value="MDR9778985.1"/>
    <property type="molecule type" value="Genomic_DNA"/>
</dbReference>
<keyword evidence="10" id="KW-0275">Fatty acid biosynthesis</keyword>
<feature type="transmembrane region" description="Helical" evidence="11">
    <location>
        <begin position="53"/>
        <end position="72"/>
    </location>
</feature>